<dbReference type="GO" id="GO:0007265">
    <property type="term" value="P:Ras protein signal transduction"/>
    <property type="evidence" value="ECO:0007669"/>
    <property type="project" value="TreeGrafter"/>
</dbReference>
<evidence type="ECO:0000259" key="5">
    <source>
        <dbReference type="PROSITE" id="PS51064"/>
    </source>
</evidence>
<dbReference type="InterPro" id="IPR050996">
    <property type="entry name" value="Docking_Protein_DOK"/>
</dbReference>
<dbReference type="SMART" id="SM00233">
    <property type="entry name" value="PH"/>
    <property type="match status" value="1"/>
</dbReference>
<dbReference type="Pfam" id="PF00169">
    <property type="entry name" value="PH"/>
    <property type="match status" value="1"/>
</dbReference>
<feature type="region of interest" description="Disordered" evidence="3">
    <location>
        <begin position="418"/>
        <end position="443"/>
    </location>
</feature>
<feature type="compositionally biased region" description="Acidic residues" evidence="3">
    <location>
        <begin position="575"/>
        <end position="604"/>
    </location>
</feature>
<organism evidence="6 7">
    <name type="scientific">Sphaeramia orbicularis</name>
    <name type="common">orbiculate cardinalfish</name>
    <dbReference type="NCBI Taxonomy" id="375764"/>
    <lineage>
        <taxon>Eukaryota</taxon>
        <taxon>Metazoa</taxon>
        <taxon>Chordata</taxon>
        <taxon>Craniata</taxon>
        <taxon>Vertebrata</taxon>
        <taxon>Euteleostomi</taxon>
        <taxon>Actinopterygii</taxon>
        <taxon>Neopterygii</taxon>
        <taxon>Teleostei</taxon>
        <taxon>Neoteleostei</taxon>
        <taxon>Acanthomorphata</taxon>
        <taxon>Gobiaria</taxon>
        <taxon>Kurtiformes</taxon>
        <taxon>Apogonoidei</taxon>
        <taxon>Apogonidae</taxon>
        <taxon>Apogoninae</taxon>
        <taxon>Sphaeramia</taxon>
    </lineage>
</organism>
<evidence type="ECO:0000256" key="3">
    <source>
        <dbReference type="SAM" id="MobiDB-lite"/>
    </source>
</evidence>
<gene>
    <name evidence="6" type="primary">LOC115425759</name>
</gene>
<feature type="region of interest" description="Disordered" evidence="3">
    <location>
        <begin position="380"/>
        <end position="405"/>
    </location>
</feature>
<evidence type="ECO:0000256" key="1">
    <source>
        <dbReference type="ARBA" id="ARBA00010955"/>
    </source>
</evidence>
<comment type="similarity">
    <text evidence="1">Belongs to the DOK family. Type A subfamily.</text>
</comment>
<evidence type="ECO:0000256" key="2">
    <source>
        <dbReference type="ARBA" id="ARBA00022553"/>
    </source>
</evidence>
<dbReference type="CDD" id="cd14676">
    <property type="entry name" value="PH_DOK1_2_3"/>
    <property type="match status" value="1"/>
</dbReference>
<keyword evidence="2" id="KW-0597">Phosphoprotein</keyword>
<dbReference type="InterPro" id="IPR037751">
    <property type="entry name" value="Dok1/2/3_PTB"/>
</dbReference>
<dbReference type="GeneID" id="115425759"/>
<dbReference type="Ensembl" id="ENSSORT00005004300.1">
    <property type="protein sequence ID" value="ENSSORP00005004177.1"/>
    <property type="gene ID" value="ENSSORG00005002539.1"/>
</dbReference>
<dbReference type="CDD" id="cd01203">
    <property type="entry name" value="PTB_DOK1_DOK2_DOK3"/>
    <property type="match status" value="1"/>
</dbReference>
<keyword evidence="7" id="KW-1185">Reference proteome</keyword>
<evidence type="ECO:0000313" key="6">
    <source>
        <dbReference type="Ensembl" id="ENSSORP00005004177.1"/>
    </source>
</evidence>
<dbReference type="GO" id="GO:0007169">
    <property type="term" value="P:cell surface receptor protein tyrosine kinase signaling pathway"/>
    <property type="evidence" value="ECO:0007669"/>
    <property type="project" value="TreeGrafter"/>
</dbReference>
<evidence type="ECO:0000313" key="7">
    <source>
        <dbReference type="Proteomes" id="UP000472271"/>
    </source>
</evidence>
<feature type="compositionally biased region" description="Basic and acidic residues" evidence="3">
    <location>
        <begin position="545"/>
        <end position="561"/>
    </location>
</feature>
<sequence length="615" mass="68656">MEEDIRKKGVLYLQQQRFGKKWKRVCCVLYRESSCSISRLEFYESKDGGSEKNDKNLRKQQENKKVIRLSDCIRVSEVDMDGCPKDTSPFLIETTDKIYVFAGERQQVDEWTHKLCEIAFPMNWVEPAVKRGSLHRGTRVDEDQGMEDNSLYSGRDTVRVFRVCIRRTEASDRCHLKGDVILRADVDALHLLDRGGDVVYTWPYRYLRRFGRDKSTFSFEAGRRCESGEGSFEFDTKQGNVLFQVVEANINLQRTSHPLRQTSGGGPEVLDTPHLPLTPPLLQTRTPPLPHPRSHIPQAPAAQEVDGVYSTVNDATLLISHHKDTEGSALLPQQQQQQPRPHMSRLEPPVDKALTGVRSLTLDARGLPVPCKNRVKTISSCPLPHAGPDPAPNPAPNPGPAHPILDQTYSQINLVPGIDRGTRRDKRGGASAPPPPPVGQESEYSLPFDLIASAVMADLLKPPQAPPTAEAGADPLYDSIDEMKIRNVFLSEADAIAATYRKVEHIYDEPEGCAAPSPPGPASVYDDPEEMRGNAWKIMGTPGDPKGHEYPYNPRVDDYAVPKRPQRALHAASTNEEEQGEGPKQEEEEEEGEEEEDRGAEQEDSPYNNVVVKMV</sequence>
<reference evidence="6" key="2">
    <citation type="submission" date="2025-05" db="UniProtKB">
        <authorList>
            <consortium name="Ensembl"/>
        </authorList>
    </citation>
    <scope>IDENTIFICATION</scope>
</reference>
<dbReference type="Ensembl" id="ENSSORT00005004299.1">
    <property type="protein sequence ID" value="ENSSORP00005004176.1"/>
    <property type="gene ID" value="ENSSORG00005002539.1"/>
</dbReference>
<dbReference type="PROSITE" id="PS50003">
    <property type="entry name" value="PH_DOMAIN"/>
    <property type="match status" value="1"/>
</dbReference>
<dbReference type="InterPro" id="IPR001849">
    <property type="entry name" value="PH_domain"/>
</dbReference>
<feature type="compositionally biased region" description="Pro residues" evidence="3">
    <location>
        <begin position="385"/>
        <end position="401"/>
    </location>
</feature>
<accession>A0A672YHX1</accession>
<dbReference type="PANTHER" id="PTHR21258">
    <property type="entry name" value="DOCKING PROTEIN RELATED"/>
    <property type="match status" value="1"/>
</dbReference>
<dbReference type="GO" id="GO:0043410">
    <property type="term" value="P:positive regulation of MAPK cascade"/>
    <property type="evidence" value="ECO:0007669"/>
    <property type="project" value="TreeGrafter"/>
</dbReference>
<dbReference type="Ensembl" id="ENSSORT00005004297.1">
    <property type="protein sequence ID" value="ENSSORP00005004173.1"/>
    <property type="gene ID" value="ENSSORG00005002539.1"/>
</dbReference>
<evidence type="ECO:0000259" key="4">
    <source>
        <dbReference type="PROSITE" id="PS50003"/>
    </source>
</evidence>
<dbReference type="InterPro" id="IPR002404">
    <property type="entry name" value="IRS_PTB"/>
</dbReference>
<dbReference type="SMART" id="SM01244">
    <property type="entry name" value="IRS"/>
    <property type="match status" value="1"/>
</dbReference>
<dbReference type="Proteomes" id="UP000472271">
    <property type="component" value="Chromosome 9"/>
</dbReference>
<reference evidence="6" key="1">
    <citation type="submission" date="2019-06" db="EMBL/GenBank/DDBJ databases">
        <authorList>
            <consortium name="Wellcome Sanger Institute Data Sharing"/>
        </authorList>
    </citation>
    <scope>NUCLEOTIDE SEQUENCE [LARGE SCALE GENOMIC DNA]</scope>
</reference>
<dbReference type="InterPro" id="IPR011993">
    <property type="entry name" value="PH-like_dom_sf"/>
</dbReference>
<dbReference type="GO" id="GO:0005737">
    <property type="term" value="C:cytoplasm"/>
    <property type="evidence" value="ECO:0007669"/>
    <property type="project" value="TreeGrafter"/>
</dbReference>
<dbReference type="OrthoDB" id="6020914at2759"/>
<dbReference type="RefSeq" id="XP_029999366.1">
    <property type="nucleotide sequence ID" value="XM_030143506.1"/>
</dbReference>
<feature type="region of interest" description="Disordered" evidence="3">
    <location>
        <begin position="539"/>
        <end position="615"/>
    </location>
</feature>
<dbReference type="SMART" id="SM00310">
    <property type="entry name" value="PTBI"/>
    <property type="match status" value="1"/>
</dbReference>
<dbReference type="PANTHER" id="PTHR21258:SF14">
    <property type="entry name" value="DOCKING PROTEIN 2"/>
    <property type="match status" value="1"/>
</dbReference>
<dbReference type="Gene3D" id="2.30.29.30">
    <property type="entry name" value="Pleckstrin-homology domain (PH domain)/Phosphotyrosine-binding domain (PTB)"/>
    <property type="match status" value="2"/>
</dbReference>
<protein>
    <submittedName>
        <fullName evidence="6">Docking protein 2-like</fullName>
    </submittedName>
</protein>
<proteinExistence type="inferred from homology"/>
<dbReference type="Ensembl" id="ENSSORT00005004318.1">
    <property type="protein sequence ID" value="ENSSORP00005004193.1"/>
    <property type="gene ID" value="ENSSORG00005002539.1"/>
</dbReference>
<feature type="domain" description="PH" evidence="4">
    <location>
        <begin position="4"/>
        <end position="120"/>
    </location>
</feature>
<dbReference type="SUPFAM" id="SSF50729">
    <property type="entry name" value="PH domain-like"/>
    <property type="match status" value="2"/>
</dbReference>
<dbReference type="AlphaFoldDB" id="A0A672YHX1"/>
<feature type="domain" description="IRS-type PTB" evidence="5">
    <location>
        <begin position="157"/>
        <end position="260"/>
    </location>
</feature>
<dbReference type="Pfam" id="PF02174">
    <property type="entry name" value="IRS"/>
    <property type="match status" value="1"/>
</dbReference>
<dbReference type="PROSITE" id="PS51064">
    <property type="entry name" value="IRS_PTB"/>
    <property type="match status" value="1"/>
</dbReference>
<name>A0A672YHX1_9TELE</name>